<dbReference type="PANTHER" id="PTHR23419:SF8">
    <property type="entry name" value="FI09726P"/>
    <property type="match status" value="1"/>
</dbReference>
<reference evidence="2 3" key="1">
    <citation type="journal article" date="2015" name="Nature">
        <title>rRNA introns, odd ribosomes, and small enigmatic genomes across a large radiation of phyla.</title>
        <authorList>
            <person name="Brown C.T."/>
            <person name="Hug L.A."/>
            <person name="Thomas B.C."/>
            <person name="Sharon I."/>
            <person name="Castelle C.J."/>
            <person name="Singh A."/>
            <person name="Wilkins M.J."/>
            <person name="Williams K.H."/>
            <person name="Banfield J.F."/>
        </authorList>
    </citation>
    <scope>NUCLEOTIDE SEQUENCE [LARGE SCALE GENOMIC DNA]</scope>
</reference>
<dbReference type="SUPFAM" id="SSF54913">
    <property type="entry name" value="GlnB-like"/>
    <property type="match status" value="1"/>
</dbReference>
<comment type="caution">
    <text evidence="2">The sequence shown here is derived from an EMBL/GenBank/DDBJ whole genome shotgun (WGS) entry which is preliminary data.</text>
</comment>
<dbReference type="Proteomes" id="UP000034045">
    <property type="component" value="Unassembled WGS sequence"/>
</dbReference>
<sequence>MKPCLLFLSCKNIKEADSISIQLLKEKLIVCTKKISIDSSYLWKNKIESNQEVLLIMDSIEKNFEKIDKEVKKIHSYKVYTLLMTEVNKININAFKWLKNCVGDRT</sequence>
<evidence type="ECO:0000313" key="2">
    <source>
        <dbReference type="EMBL" id="KKP50398.1"/>
    </source>
</evidence>
<dbReference type="InterPro" id="IPR011322">
    <property type="entry name" value="N-reg_PII-like_a/b"/>
</dbReference>
<evidence type="ECO:0000313" key="3">
    <source>
        <dbReference type="Proteomes" id="UP000034045"/>
    </source>
</evidence>
<comment type="similarity">
    <text evidence="1">Belongs to the CutA family.</text>
</comment>
<gene>
    <name evidence="2" type="ORF">UR42_C0028G0012</name>
</gene>
<accession>A0A0G0A182</accession>
<evidence type="ECO:0000256" key="1">
    <source>
        <dbReference type="ARBA" id="ARBA00010169"/>
    </source>
</evidence>
<name>A0A0G0A182_9BACT</name>
<dbReference type="PANTHER" id="PTHR23419">
    <property type="entry name" value="DIVALENT CATION TOLERANCE CUTA-RELATED"/>
    <property type="match status" value="1"/>
</dbReference>
<dbReference type="InterPro" id="IPR004323">
    <property type="entry name" value="Ion_tolerance_CutA"/>
</dbReference>
<dbReference type="AlphaFoldDB" id="A0A0G0A182"/>
<dbReference type="EMBL" id="LBPD01000028">
    <property type="protein sequence ID" value="KKP50398.1"/>
    <property type="molecule type" value="Genomic_DNA"/>
</dbReference>
<dbReference type="Gene3D" id="3.30.70.120">
    <property type="match status" value="1"/>
</dbReference>
<dbReference type="InterPro" id="IPR015867">
    <property type="entry name" value="N-reg_PII/ATP_PRibTrfase_C"/>
</dbReference>
<proteinExistence type="inferred from homology"/>
<dbReference type="GO" id="GO:0010038">
    <property type="term" value="P:response to metal ion"/>
    <property type="evidence" value="ECO:0007669"/>
    <property type="project" value="InterPro"/>
</dbReference>
<organism evidence="2 3">
    <name type="scientific">Candidatus Roizmanbacteria bacterium GW2011_GWA2_33_33</name>
    <dbReference type="NCBI Taxonomy" id="1618476"/>
    <lineage>
        <taxon>Bacteria</taxon>
        <taxon>Candidatus Roizmaniibacteriota</taxon>
    </lineage>
</organism>
<dbReference type="Pfam" id="PF03091">
    <property type="entry name" value="CutA1"/>
    <property type="match status" value="1"/>
</dbReference>
<protein>
    <submittedName>
        <fullName evidence="2">CutA1 divalent ion tolerance protein</fullName>
    </submittedName>
</protein>
<dbReference type="GO" id="GO:0005507">
    <property type="term" value="F:copper ion binding"/>
    <property type="evidence" value="ECO:0007669"/>
    <property type="project" value="TreeGrafter"/>
</dbReference>